<evidence type="ECO:0000256" key="13">
    <source>
        <dbReference type="ARBA" id="ARBA00023125"/>
    </source>
</evidence>
<evidence type="ECO:0000256" key="10">
    <source>
        <dbReference type="ARBA" id="ARBA00022801"/>
    </source>
</evidence>
<keyword evidence="12 17" id="KW-0239">DNA-directed DNA polymerase</keyword>
<dbReference type="CDD" id="cd09898">
    <property type="entry name" value="H3TH_53EXO"/>
    <property type="match status" value="1"/>
</dbReference>
<dbReference type="SUPFAM" id="SSF47807">
    <property type="entry name" value="5' to 3' exonuclease, C-terminal subdomain"/>
    <property type="match status" value="1"/>
</dbReference>
<dbReference type="Pfam" id="PF01367">
    <property type="entry name" value="5_3_exonuc"/>
    <property type="match status" value="1"/>
</dbReference>
<evidence type="ECO:0000259" key="19">
    <source>
        <dbReference type="SMART" id="SM00475"/>
    </source>
</evidence>
<dbReference type="PANTHER" id="PTHR10133">
    <property type="entry name" value="DNA POLYMERASE I"/>
    <property type="match status" value="1"/>
</dbReference>
<dbReference type="FunFam" id="1.10.150.20:FF:000003">
    <property type="entry name" value="DNA polymerase I"/>
    <property type="match status" value="1"/>
</dbReference>
<dbReference type="NCBIfam" id="TIGR00593">
    <property type="entry name" value="pola"/>
    <property type="match status" value="1"/>
</dbReference>
<dbReference type="InterPro" id="IPR019760">
    <property type="entry name" value="DNA-dir_DNA_pol_A_CS"/>
</dbReference>
<keyword evidence="13 17" id="KW-0238">DNA-binding</keyword>
<evidence type="ECO:0000256" key="5">
    <source>
        <dbReference type="ARBA" id="ARBA00022679"/>
    </source>
</evidence>
<keyword evidence="10 17" id="KW-0378">Hydrolase</keyword>
<dbReference type="InterPro" id="IPR018320">
    <property type="entry name" value="DNA_polymerase_1"/>
</dbReference>
<feature type="domain" description="5'-3' exonuclease" evidence="19">
    <location>
        <begin position="17"/>
        <end position="272"/>
    </location>
</feature>
<sequence length="971" mass="105762">MPSDSATSPPLPPADGAPLYLVDGSGFIFRAYHALPPLNRPDGTPVNAVMGFTNMLMRLLAELKADAVAVIFDSKRLNFRNDFYPDYKAHRPEPPEDLRPQFAIIREAVEAFNLPSIELEGFEADDLIATYARQARALGRPVTIVSSDKDLMQLVDDGIRLLDPMKNRMIGPDEVFEKFGVPPGKVVDVQALAGDSVDNVPGVPGIGIKTAAQLITEYGSLEALLERAGEIKQAGRRQKLIENADLARISKRLVKLEENAPVPVPVTELKVREPDVNRLLSWLGVQGFRSIIAKVKAEIAADGTLADGAAIQAVAGGGGEQQRRDLRAALDGRSYAPPTVPVPARADAHIPRPDKVEHVLVDTEEALAAWVAEAMEAGVVAVDTETDGLTPMRARLVGISLSTRPGRACYIPVAHIDPSTPKEAAGGLDFGDGAPPPRQVSLARALEILKPLLEHPGVLKVGHNIKFDWQMFAKHGVTVAPIDDTMLRSYVIGGGRHGHGMDELAQRHLGVTTISFDEVTGTGKNRITFDRVPLDKATAYAAEDADITLRLWHVLRHDVLADRMVTVYETIERPLVPVVAQMEMAGVLVDRQVLKELSNDFAKRLVELEAEIHKLAGRDFNVGSPKQLGEILFDEMKLSGGKKSAKTGAWSTDSSVLEELADLGIPICQKVMDWRQFAKLKSTYTDTLGDQINPETGRVHTSFALAATSTGRLSSTDPNLQNIPIRTEEGRKIRRAFVAAPGNRIMSVDYSQIELRIVAEMAKIPALQQAFRDGIDIHAMTASQVFNVPLDQMTSEIRRRAKAINFGIIYGISSFGLSRQLGISAGEAGAFIKAYFERFPELQAYMEKTKAEAARDGFVRTLMGRKCWIQGIQEKGARKAYAERQAINAPIQGTAADIIKRAMIRLPAALADAGLKARMLLQVHDELLFEVPEAEVEATSALVRYVMENAVDIGIPLVAEAGVGLSWAEAH</sequence>
<dbReference type="FunFam" id="3.30.420.10:FF:000026">
    <property type="entry name" value="DNA polymerase I"/>
    <property type="match status" value="1"/>
</dbReference>
<keyword evidence="22" id="KW-1185">Reference proteome</keyword>
<dbReference type="InterPro" id="IPR002562">
    <property type="entry name" value="3'-5'_exonuclease_dom"/>
</dbReference>
<evidence type="ECO:0000256" key="15">
    <source>
        <dbReference type="ARBA" id="ARBA00049244"/>
    </source>
</evidence>
<dbReference type="GO" id="GO:0006302">
    <property type="term" value="P:double-strand break repair"/>
    <property type="evidence" value="ECO:0007669"/>
    <property type="project" value="TreeGrafter"/>
</dbReference>
<evidence type="ECO:0000256" key="8">
    <source>
        <dbReference type="ARBA" id="ARBA00022722"/>
    </source>
</evidence>
<dbReference type="SUPFAM" id="SSF88723">
    <property type="entry name" value="PIN domain-like"/>
    <property type="match status" value="1"/>
</dbReference>
<dbReference type="FunFam" id="1.20.1060.10:FF:000001">
    <property type="entry name" value="DNA polymerase I"/>
    <property type="match status" value="1"/>
</dbReference>
<keyword evidence="9 17" id="KW-0227">DNA damage</keyword>
<comment type="caution">
    <text evidence="21">The sequence shown here is derived from an EMBL/GenBank/DDBJ whole genome shotgun (WGS) entry which is preliminary data.</text>
</comment>
<keyword evidence="11 17" id="KW-0269">Exonuclease</keyword>
<dbReference type="GO" id="GO:0008408">
    <property type="term" value="F:3'-5' exonuclease activity"/>
    <property type="evidence" value="ECO:0007669"/>
    <property type="project" value="UniProtKB-UniRule"/>
</dbReference>
<gene>
    <name evidence="17" type="primary">polA</name>
    <name evidence="21" type="ORF">CHU95_09430</name>
</gene>
<comment type="function">
    <text evidence="17">In addition to polymerase activity, this DNA polymerase exhibits 3'-5' and 5'-3' exonuclease activity.</text>
</comment>
<dbReference type="EMBL" id="NOXU01000027">
    <property type="protein sequence ID" value="OYQ34803.1"/>
    <property type="molecule type" value="Genomic_DNA"/>
</dbReference>
<dbReference type="SMART" id="SM00279">
    <property type="entry name" value="HhH2"/>
    <property type="match status" value="1"/>
</dbReference>
<dbReference type="Gene3D" id="1.10.150.20">
    <property type="entry name" value="5' to 3' exonuclease, C-terminal subdomain"/>
    <property type="match status" value="2"/>
</dbReference>
<dbReference type="GO" id="GO:0008409">
    <property type="term" value="F:5'-3' exonuclease activity"/>
    <property type="evidence" value="ECO:0007669"/>
    <property type="project" value="UniProtKB-UniRule"/>
</dbReference>
<evidence type="ECO:0000256" key="1">
    <source>
        <dbReference type="ARBA" id="ARBA00007705"/>
    </source>
</evidence>
<evidence type="ECO:0000256" key="16">
    <source>
        <dbReference type="NCBIfam" id="TIGR00593"/>
    </source>
</evidence>
<evidence type="ECO:0000256" key="2">
    <source>
        <dbReference type="ARBA" id="ARBA00011541"/>
    </source>
</evidence>
<comment type="catalytic activity">
    <reaction evidence="15 17">
        <text>DNA(n) + a 2'-deoxyribonucleoside 5'-triphosphate = DNA(n+1) + diphosphate</text>
        <dbReference type="Rhea" id="RHEA:22508"/>
        <dbReference type="Rhea" id="RHEA-COMP:17339"/>
        <dbReference type="Rhea" id="RHEA-COMP:17340"/>
        <dbReference type="ChEBI" id="CHEBI:33019"/>
        <dbReference type="ChEBI" id="CHEBI:61560"/>
        <dbReference type="ChEBI" id="CHEBI:173112"/>
        <dbReference type="EC" id="2.7.7.7"/>
    </reaction>
</comment>
<dbReference type="CDD" id="cd06139">
    <property type="entry name" value="DNA_polA_I_Ecoli_like_exo"/>
    <property type="match status" value="1"/>
</dbReference>
<dbReference type="NCBIfam" id="NF004397">
    <property type="entry name" value="PRK05755.1"/>
    <property type="match status" value="1"/>
</dbReference>
<dbReference type="Pfam" id="PF01612">
    <property type="entry name" value="DNA_pol_A_exo1"/>
    <property type="match status" value="1"/>
</dbReference>
<keyword evidence="5 17" id="KW-0808">Transferase</keyword>
<dbReference type="GO" id="GO:0006261">
    <property type="term" value="P:DNA-templated DNA replication"/>
    <property type="evidence" value="ECO:0007669"/>
    <property type="project" value="UniProtKB-UniRule"/>
</dbReference>
<dbReference type="SUPFAM" id="SSF53098">
    <property type="entry name" value="Ribonuclease H-like"/>
    <property type="match status" value="1"/>
</dbReference>
<dbReference type="FunFam" id="3.40.50.1010:FF:000001">
    <property type="entry name" value="DNA polymerase I"/>
    <property type="match status" value="1"/>
</dbReference>
<dbReference type="InterPro" id="IPR043502">
    <property type="entry name" value="DNA/RNA_pol_sf"/>
</dbReference>
<feature type="domain" description="3'-5' exonuclease" evidence="18">
    <location>
        <begin position="358"/>
        <end position="560"/>
    </location>
</feature>
<dbReference type="AlphaFoldDB" id="A0A255YZX2"/>
<dbReference type="PRINTS" id="PR00868">
    <property type="entry name" value="DNAPOLI"/>
</dbReference>
<dbReference type="InterPro" id="IPR020045">
    <property type="entry name" value="DNA_polI_H3TH"/>
</dbReference>
<evidence type="ECO:0000256" key="17">
    <source>
        <dbReference type="RuleBase" id="RU004460"/>
    </source>
</evidence>
<dbReference type="InterPro" id="IPR002298">
    <property type="entry name" value="DNA_polymerase_A"/>
</dbReference>
<dbReference type="Pfam" id="PF00476">
    <property type="entry name" value="DNA_pol_A"/>
    <property type="match status" value="1"/>
</dbReference>
<dbReference type="SMART" id="SM00474">
    <property type="entry name" value="35EXOc"/>
    <property type="match status" value="1"/>
</dbReference>
<comment type="similarity">
    <text evidence="1 17">Belongs to the DNA polymerase type-A family.</text>
</comment>
<dbReference type="InterPro" id="IPR036279">
    <property type="entry name" value="5-3_exonuclease_C_sf"/>
</dbReference>
<dbReference type="FunFam" id="1.10.150.20:FF:000002">
    <property type="entry name" value="DNA polymerase I"/>
    <property type="match status" value="1"/>
</dbReference>
<evidence type="ECO:0000256" key="12">
    <source>
        <dbReference type="ARBA" id="ARBA00022932"/>
    </source>
</evidence>
<keyword evidence="6 17" id="KW-0548">Nucleotidyltransferase</keyword>
<dbReference type="RefSeq" id="WP_094456048.1">
    <property type="nucleotide sequence ID" value="NZ_NOXU01000027.1"/>
</dbReference>
<evidence type="ECO:0000259" key="20">
    <source>
        <dbReference type="SMART" id="SM00482"/>
    </source>
</evidence>
<evidence type="ECO:0000256" key="6">
    <source>
        <dbReference type="ARBA" id="ARBA00022695"/>
    </source>
</evidence>
<dbReference type="GO" id="GO:0003887">
    <property type="term" value="F:DNA-directed DNA polymerase activity"/>
    <property type="evidence" value="ECO:0007669"/>
    <property type="project" value="UniProtKB-UniRule"/>
</dbReference>
<dbReference type="Proteomes" id="UP000216998">
    <property type="component" value="Unassembled WGS sequence"/>
</dbReference>
<evidence type="ECO:0000259" key="18">
    <source>
        <dbReference type="SMART" id="SM00474"/>
    </source>
</evidence>
<feature type="domain" description="DNA-directed DNA polymerase family A palm" evidence="20">
    <location>
        <begin position="730"/>
        <end position="935"/>
    </location>
</feature>
<dbReference type="GO" id="GO:0003677">
    <property type="term" value="F:DNA binding"/>
    <property type="evidence" value="ECO:0007669"/>
    <property type="project" value="UniProtKB-UniRule"/>
</dbReference>
<keyword evidence="7 17" id="KW-0235">DNA replication</keyword>
<name>A0A255YZX2_9PROT</name>
<evidence type="ECO:0000256" key="4">
    <source>
        <dbReference type="ARBA" id="ARBA00020311"/>
    </source>
</evidence>
<dbReference type="InterPro" id="IPR012337">
    <property type="entry name" value="RNaseH-like_sf"/>
</dbReference>
<evidence type="ECO:0000256" key="3">
    <source>
        <dbReference type="ARBA" id="ARBA00012417"/>
    </source>
</evidence>
<dbReference type="Gene3D" id="3.30.70.370">
    <property type="match status" value="1"/>
</dbReference>
<protein>
    <recommendedName>
        <fullName evidence="4 16">DNA polymerase I</fullName>
        <ecNumber evidence="3 16">2.7.7.7</ecNumber>
    </recommendedName>
</protein>
<keyword evidence="14 17" id="KW-0234">DNA repair</keyword>
<dbReference type="InterPro" id="IPR020046">
    <property type="entry name" value="5-3_exonucl_a-hlix_arch_N"/>
</dbReference>
<dbReference type="Gene3D" id="1.20.1060.10">
    <property type="entry name" value="Taq DNA Polymerase, Chain T, domain 4"/>
    <property type="match status" value="1"/>
</dbReference>
<dbReference type="EC" id="2.7.7.7" evidence="3 16"/>
<dbReference type="Pfam" id="PF02739">
    <property type="entry name" value="5_3_exonuc_N"/>
    <property type="match status" value="1"/>
</dbReference>
<evidence type="ECO:0000256" key="14">
    <source>
        <dbReference type="ARBA" id="ARBA00023204"/>
    </source>
</evidence>
<dbReference type="CDD" id="cd09859">
    <property type="entry name" value="PIN_53EXO"/>
    <property type="match status" value="1"/>
</dbReference>
<dbReference type="PROSITE" id="PS00447">
    <property type="entry name" value="DNA_POLYMERASE_A"/>
    <property type="match status" value="1"/>
</dbReference>
<keyword evidence="8" id="KW-0540">Nuclease</keyword>
<proteinExistence type="inferred from homology"/>
<dbReference type="InterPro" id="IPR008918">
    <property type="entry name" value="HhH2"/>
</dbReference>
<comment type="subunit">
    <text evidence="2">Single-chain monomer with multiple functions.</text>
</comment>
<dbReference type="Gene3D" id="3.30.420.10">
    <property type="entry name" value="Ribonuclease H-like superfamily/Ribonuclease H"/>
    <property type="match status" value="1"/>
</dbReference>
<dbReference type="SMART" id="SM00475">
    <property type="entry name" value="53EXOc"/>
    <property type="match status" value="1"/>
</dbReference>
<evidence type="ECO:0000256" key="9">
    <source>
        <dbReference type="ARBA" id="ARBA00022763"/>
    </source>
</evidence>
<organism evidence="21 22">
    <name type="scientific">Niveispirillum lacus</name>
    <dbReference type="NCBI Taxonomy" id="1981099"/>
    <lineage>
        <taxon>Bacteria</taxon>
        <taxon>Pseudomonadati</taxon>
        <taxon>Pseudomonadota</taxon>
        <taxon>Alphaproteobacteria</taxon>
        <taxon>Rhodospirillales</taxon>
        <taxon>Azospirillaceae</taxon>
        <taxon>Niveispirillum</taxon>
    </lineage>
</organism>
<reference evidence="21 22" key="1">
    <citation type="submission" date="2017-07" db="EMBL/GenBank/DDBJ databases">
        <title>Niveispirillum cyanobacteriorum sp. nov., isolated from cyanobacterial aggregates in a eutrophic lake.</title>
        <authorList>
            <person name="Cai H."/>
        </authorList>
    </citation>
    <scope>NUCLEOTIDE SEQUENCE [LARGE SCALE GENOMIC DNA]</scope>
    <source>
        <strain evidence="22">TH1-14</strain>
    </source>
</reference>
<dbReference type="SMART" id="SM00482">
    <property type="entry name" value="POLAc"/>
    <property type="match status" value="1"/>
</dbReference>
<dbReference type="PANTHER" id="PTHR10133:SF27">
    <property type="entry name" value="DNA POLYMERASE NU"/>
    <property type="match status" value="1"/>
</dbReference>
<accession>A0A255YZX2</accession>
<dbReference type="SUPFAM" id="SSF56672">
    <property type="entry name" value="DNA/RNA polymerases"/>
    <property type="match status" value="1"/>
</dbReference>
<dbReference type="CDD" id="cd08637">
    <property type="entry name" value="DNA_pol_A_pol_I_C"/>
    <property type="match status" value="1"/>
</dbReference>
<dbReference type="InterPro" id="IPR002421">
    <property type="entry name" value="5-3_exonuclease"/>
</dbReference>
<dbReference type="Gene3D" id="3.40.50.1010">
    <property type="entry name" value="5'-nuclease"/>
    <property type="match status" value="1"/>
</dbReference>
<evidence type="ECO:0000313" key="22">
    <source>
        <dbReference type="Proteomes" id="UP000216998"/>
    </source>
</evidence>
<dbReference type="InterPro" id="IPR029060">
    <property type="entry name" value="PIN-like_dom_sf"/>
</dbReference>
<evidence type="ECO:0000256" key="11">
    <source>
        <dbReference type="ARBA" id="ARBA00022839"/>
    </source>
</evidence>
<evidence type="ECO:0000313" key="21">
    <source>
        <dbReference type="EMBL" id="OYQ34803.1"/>
    </source>
</evidence>
<dbReference type="OrthoDB" id="9806424at2"/>
<dbReference type="InterPro" id="IPR036397">
    <property type="entry name" value="RNaseH_sf"/>
</dbReference>
<evidence type="ECO:0000256" key="7">
    <source>
        <dbReference type="ARBA" id="ARBA00022705"/>
    </source>
</evidence>
<dbReference type="InterPro" id="IPR001098">
    <property type="entry name" value="DNA-dir_DNA_pol_A_palm_dom"/>
</dbReference>